<name>A0AAD7B8H0_9AGAR</name>
<evidence type="ECO:0000256" key="1">
    <source>
        <dbReference type="SAM" id="MobiDB-lite"/>
    </source>
</evidence>
<feature type="region of interest" description="Disordered" evidence="1">
    <location>
        <begin position="131"/>
        <end position="150"/>
    </location>
</feature>
<evidence type="ECO:0000313" key="3">
    <source>
        <dbReference type="Proteomes" id="UP001221142"/>
    </source>
</evidence>
<accession>A0AAD7B8H0</accession>
<organism evidence="2 3">
    <name type="scientific">Roridomyces roridus</name>
    <dbReference type="NCBI Taxonomy" id="1738132"/>
    <lineage>
        <taxon>Eukaryota</taxon>
        <taxon>Fungi</taxon>
        <taxon>Dikarya</taxon>
        <taxon>Basidiomycota</taxon>
        <taxon>Agaricomycotina</taxon>
        <taxon>Agaricomycetes</taxon>
        <taxon>Agaricomycetidae</taxon>
        <taxon>Agaricales</taxon>
        <taxon>Marasmiineae</taxon>
        <taxon>Mycenaceae</taxon>
        <taxon>Roridomyces</taxon>
    </lineage>
</organism>
<comment type="caution">
    <text evidence="2">The sequence shown here is derived from an EMBL/GenBank/DDBJ whole genome shotgun (WGS) entry which is preliminary data.</text>
</comment>
<dbReference type="AlphaFoldDB" id="A0AAD7B8H0"/>
<evidence type="ECO:0000313" key="2">
    <source>
        <dbReference type="EMBL" id="KAJ7613175.1"/>
    </source>
</evidence>
<proteinExistence type="predicted"/>
<gene>
    <name evidence="2" type="ORF">FB45DRAFT_1036701</name>
</gene>
<keyword evidence="3" id="KW-1185">Reference proteome</keyword>
<dbReference type="EMBL" id="JARKIF010000029">
    <property type="protein sequence ID" value="KAJ7613175.1"/>
    <property type="molecule type" value="Genomic_DNA"/>
</dbReference>
<reference evidence="2" key="1">
    <citation type="submission" date="2023-03" db="EMBL/GenBank/DDBJ databases">
        <title>Massive genome expansion in bonnet fungi (Mycena s.s.) driven by repeated elements and novel gene families across ecological guilds.</title>
        <authorList>
            <consortium name="Lawrence Berkeley National Laboratory"/>
            <person name="Harder C.B."/>
            <person name="Miyauchi S."/>
            <person name="Viragh M."/>
            <person name="Kuo A."/>
            <person name="Thoen E."/>
            <person name="Andreopoulos B."/>
            <person name="Lu D."/>
            <person name="Skrede I."/>
            <person name="Drula E."/>
            <person name="Henrissat B."/>
            <person name="Morin E."/>
            <person name="Kohler A."/>
            <person name="Barry K."/>
            <person name="LaButti K."/>
            <person name="Morin E."/>
            <person name="Salamov A."/>
            <person name="Lipzen A."/>
            <person name="Mereny Z."/>
            <person name="Hegedus B."/>
            <person name="Baldrian P."/>
            <person name="Stursova M."/>
            <person name="Weitz H."/>
            <person name="Taylor A."/>
            <person name="Grigoriev I.V."/>
            <person name="Nagy L.G."/>
            <person name="Martin F."/>
            <person name="Kauserud H."/>
        </authorList>
    </citation>
    <scope>NUCLEOTIDE SEQUENCE</scope>
    <source>
        <strain evidence="2">9284</strain>
    </source>
</reference>
<protein>
    <submittedName>
        <fullName evidence="2">Uncharacterized protein</fullName>
    </submittedName>
</protein>
<dbReference type="Proteomes" id="UP001221142">
    <property type="component" value="Unassembled WGS sequence"/>
</dbReference>
<sequence>MGPLRSINASANKRVDPFDQNDDDCTLAVEALHLYSVLYPDITTVAGHSMAGSTDDRTKARRAYLENELRAAQEKIAHISPQVLSPGHTRLRALARIGTGRSETVAQLREQNATYQARIRELEAHMTSPWALGLSDEPPPGYEEGVGPQV</sequence>